<accession>A0ABY9P4D9</accession>
<feature type="signal peptide" evidence="1">
    <location>
        <begin position="1"/>
        <end position="20"/>
    </location>
</feature>
<feature type="chain" id="PRO_5047470826" evidence="1">
    <location>
        <begin position="21"/>
        <end position="169"/>
    </location>
</feature>
<dbReference type="InterPro" id="IPR025240">
    <property type="entry name" value="DUF4189"/>
</dbReference>
<protein>
    <submittedName>
        <fullName evidence="3">DUF4189 domain-containing protein</fullName>
    </submittedName>
</protein>
<organism evidence="3 4">
    <name type="scientific">Lysobacter yananisis</name>
    <dbReference type="NCBI Taxonomy" id="1003114"/>
    <lineage>
        <taxon>Bacteria</taxon>
        <taxon>Pseudomonadati</taxon>
        <taxon>Pseudomonadota</taxon>
        <taxon>Gammaproteobacteria</taxon>
        <taxon>Lysobacterales</taxon>
        <taxon>Lysobacteraceae</taxon>
        <taxon>Lysobacter</taxon>
    </lineage>
</organism>
<feature type="domain" description="DUF4189" evidence="2">
    <location>
        <begin position="64"/>
        <end position="162"/>
    </location>
</feature>
<evidence type="ECO:0000259" key="2">
    <source>
        <dbReference type="Pfam" id="PF13827"/>
    </source>
</evidence>
<dbReference type="Pfam" id="PF13827">
    <property type="entry name" value="DUF4189"/>
    <property type="match status" value="1"/>
</dbReference>
<sequence length="169" mass="17221">MKNFVGFMVLVSALALPRFAAAEGGCPSGFIPNAAGTPNVQCIPAGGQGGSGSGGTYVNWERRWGAFTSDAQTGKIGVATAMSSKRKAEKEALRDCQSRGGAQCKVLLAFTNQCAAIAWGKEVAGSTAVSAVSGVNAGVAKSSALQECGKRAGSCEIFLTECSYAEQVQ</sequence>
<reference evidence="3 4" key="1">
    <citation type="submission" date="2023-08" db="EMBL/GenBank/DDBJ databases">
        <title>The whole genome sequence of Lysobacter yananisis.</title>
        <authorList>
            <person name="Sun H."/>
        </authorList>
    </citation>
    <scope>NUCLEOTIDE SEQUENCE [LARGE SCALE GENOMIC DNA]</scope>
    <source>
        <strain evidence="3 4">SNNU513</strain>
    </source>
</reference>
<dbReference type="RefSeq" id="WP_309151145.1">
    <property type="nucleotide sequence ID" value="NZ_CP133568.1"/>
</dbReference>
<name>A0ABY9P4D9_9GAMM</name>
<proteinExistence type="predicted"/>
<gene>
    <name evidence="3" type="ORF">RDV84_18365</name>
</gene>
<dbReference type="Proteomes" id="UP001229313">
    <property type="component" value="Chromosome"/>
</dbReference>
<evidence type="ECO:0000256" key="1">
    <source>
        <dbReference type="SAM" id="SignalP"/>
    </source>
</evidence>
<keyword evidence="4" id="KW-1185">Reference proteome</keyword>
<evidence type="ECO:0000313" key="3">
    <source>
        <dbReference type="EMBL" id="WMT01912.1"/>
    </source>
</evidence>
<keyword evidence="1" id="KW-0732">Signal</keyword>
<dbReference type="EMBL" id="CP133568">
    <property type="protein sequence ID" value="WMT01912.1"/>
    <property type="molecule type" value="Genomic_DNA"/>
</dbReference>
<evidence type="ECO:0000313" key="4">
    <source>
        <dbReference type="Proteomes" id="UP001229313"/>
    </source>
</evidence>